<dbReference type="EMBL" id="BK068103">
    <property type="protein sequence ID" value="DBA55696.1"/>
    <property type="molecule type" value="Genomic_DNA"/>
</dbReference>
<organism evidence="1">
    <name type="scientific">Porphyromonas phage phage022a_WW2931</name>
    <dbReference type="NCBI Taxonomy" id="3154112"/>
    <lineage>
        <taxon>Viruses</taxon>
        <taxon>Duplodnaviria</taxon>
        <taxon>Heunggongvirae</taxon>
        <taxon>Uroviricota</taxon>
        <taxon>Caudoviricetes</taxon>
        <taxon>Nixviridae</taxon>
        <taxon>Schifferlevirus</taxon>
        <taxon>Schifferlevirus pging00O</taxon>
    </lineage>
</organism>
<name>A0AAT9JD19_9CAUD</name>
<evidence type="ECO:0000313" key="1">
    <source>
        <dbReference type="EMBL" id="DBA55696.1"/>
    </source>
</evidence>
<reference evidence="1" key="2">
    <citation type="submission" date="2024-05" db="EMBL/GenBank/DDBJ databases">
        <authorList>
            <person name="Matrishin C.B."/>
            <person name="Kauffman K.M."/>
        </authorList>
    </citation>
    <scope>NUCLEOTIDE SEQUENCE</scope>
</reference>
<protein>
    <submittedName>
        <fullName evidence="1">Uncharacterized protein</fullName>
    </submittedName>
</protein>
<reference evidence="1" key="1">
    <citation type="journal article" date="2023" name="Microbiome">
        <title>Phages are unrecognized players in the ecology of the oral pathogen Porphyromonas gingivalis.</title>
        <authorList>
            <person name="Matrishin C.B."/>
            <person name="Haase E.M."/>
            <person name="Dewhirst F.E."/>
            <person name="Mark Welch J.L."/>
            <person name="Miranda-Sanchez F."/>
            <person name="Chen T."/>
            <person name="MacFarland D.C."/>
            <person name="Kauffman K.M."/>
        </authorList>
    </citation>
    <scope>NUCLEOTIDE SEQUENCE</scope>
</reference>
<sequence>MIIRAKEGTALEEKLRELYERVSNEKARAFARAAEIFGAEPRSLTYCWVFGFSYMYMISHPATFESELENPPIYVKDLGNKNYCLSRRYKVARQIIKAFEDDFHGIKPKLEDFGINTISNSRYCDWEVLQEKTGRFVFCASEWSFSGSSREQYDEIANSDVTL</sequence>
<proteinExistence type="predicted"/>
<accession>A0AAT9JD19</accession>